<evidence type="ECO:0000313" key="12">
    <source>
        <dbReference type="Proteomes" id="UP000391834"/>
    </source>
</evidence>
<reference evidence="11 12" key="1">
    <citation type="submission" date="2019-10" db="EMBL/GenBank/DDBJ databases">
        <title>Prolixibacter strains distinguished by the presence of nitrate reductase genes were adept at nitrate-dependent anaerobic corrosion of metallic iron and carbon steel.</title>
        <authorList>
            <person name="Iino T."/>
            <person name="Shono N."/>
            <person name="Ito K."/>
            <person name="Nakamura R."/>
            <person name="Sueoka K."/>
            <person name="Harayama S."/>
            <person name="Ohkuma M."/>
        </authorList>
    </citation>
    <scope>NUCLEOTIDE SEQUENCE [LARGE SCALE GENOMIC DNA]</scope>
    <source>
        <strain evidence="11 12">JCM 13498</strain>
    </source>
</reference>
<dbReference type="GO" id="GO:0008915">
    <property type="term" value="F:lipid-A-disaccharide synthase activity"/>
    <property type="evidence" value="ECO:0007669"/>
    <property type="project" value="UniProtKB-UniRule"/>
</dbReference>
<evidence type="ECO:0000256" key="2">
    <source>
        <dbReference type="ARBA" id="ARBA00012687"/>
    </source>
</evidence>
<dbReference type="GO" id="GO:0016020">
    <property type="term" value="C:membrane"/>
    <property type="evidence" value="ECO:0007669"/>
    <property type="project" value="GOC"/>
</dbReference>
<keyword evidence="4" id="KW-0444">Lipid biosynthesis</keyword>
<dbReference type="Pfam" id="PF02684">
    <property type="entry name" value="LpxB"/>
    <property type="match status" value="1"/>
</dbReference>
<dbReference type="SUPFAM" id="SSF53756">
    <property type="entry name" value="UDP-Glycosyltransferase/glycogen phosphorylase"/>
    <property type="match status" value="1"/>
</dbReference>
<comment type="caution">
    <text evidence="11">The sequence shown here is derived from an EMBL/GenBank/DDBJ whole genome shotgun (WGS) entry which is preliminary data.</text>
</comment>
<keyword evidence="8" id="KW-0443">Lipid metabolism</keyword>
<dbReference type="AlphaFoldDB" id="A0A5M4B0B4"/>
<protein>
    <recommendedName>
        <fullName evidence="3 10">Lipid-A-disaccharide synthase</fullName>
        <ecNumber evidence="2 10">2.4.1.182</ecNumber>
    </recommendedName>
</protein>
<dbReference type="GO" id="GO:0009245">
    <property type="term" value="P:lipid A biosynthetic process"/>
    <property type="evidence" value="ECO:0007669"/>
    <property type="project" value="UniProtKB-UniRule"/>
</dbReference>
<dbReference type="GO" id="GO:0005543">
    <property type="term" value="F:phospholipid binding"/>
    <property type="evidence" value="ECO:0007669"/>
    <property type="project" value="TreeGrafter"/>
</dbReference>
<evidence type="ECO:0000256" key="6">
    <source>
        <dbReference type="ARBA" id="ARBA00022676"/>
    </source>
</evidence>
<dbReference type="NCBIfam" id="TIGR00215">
    <property type="entry name" value="lpxB"/>
    <property type="match status" value="1"/>
</dbReference>
<evidence type="ECO:0000256" key="8">
    <source>
        <dbReference type="ARBA" id="ARBA00023098"/>
    </source>
</evidence>
<organism evidence="11 12">
    <name type="scientific">Prolixibacter bellariivorans</name>
    <dbReference type="NCBI Taxonomy" id="314319"/>
    <lineage>
        <taxon>Bacteria</taxon>
        <taxon>Pseudomonadati</taxon>
        <taxon>Bacteroidota</taxon>
        <taxon>Bacteroidia</taxon>
        <taxon>Marinilabiliales</taxon>
        <taxon>Prolixibacteraceae</taxon>
        <taxon>Prolixibacter</taxon>
    </lineage>
</organism>
<evidence type="ECO:0000256" key="4">
    <source>
        <dbReference type="ARBA" id="ARBA00022516"/>
    </source>
</evidence>
<proteinExistence type="predicted"/>
<dbReference type="OrthoDB" id="9801642at2"/>
<evidence type="ECO:0000256" key="9">
    <source>
        <dbReference type="ARBA" id="ARBA00048975"/>
    </source>
</evidence>
<dbReference type="RefSeq" id="WP_027585935.1">
    <property type="nucleotide sequence ID" value="NZ_BLAX01000001.1"/>
</dbReference>
<dbReference type="EMBL" id="BLAX01000001">
    <property type="protein sequence ID" value="GET33316.1"/>
    <property type="molecule type" value="Genomic_DNA"/>
</dbReference>
<keyword evidence="6" id="KW-0328">Glycosyltransferase</keyword>
<comment type="catalytic activity">
    <reaction evidence="9">
        <text>a lipid X + a UDP-2-N,3-O-bis[(3R)-3-hydroxyacyl]-alpha-D-glucosamine = a lipid A disaccharide + UDP + H(+)</text>
        <dbReference type="Rhea" id="RHEA:67828"/>
        <dbReference type="ChEBI" id="CHEBI:15378"/>
        <dbReference type="ChEBI" id="CHEBI:58223"/>
        <dbReference type="ChEBI" id="CHEBI:137748"/>
        <dbReference type="ChEBI" id="CHEBI:176338"/>
        <dbReference type="ChEBI" id="CHEBI:176343"/>
        <dbReference type="EC" id="2.4.1.182"/>
    </reaction>
</comment>
<gene>
    <name evidence="11" type="ORF">PbJCM13498_21790</name>
</gene>
<dbReference type="EC" id="2.4.1.182" evidence="2 10"/>
<evidence type="ECO:0000256" key="1">
    <source>
        <dbReference type="ARBA" id="ARBA00002056"/>
    </source>
</evidence>
<keyword evidence="7" id="KW-0808">Transferase</keyword>
<name>A0A5M4B0B4_9BACT</name>
<sequence length="374" mass="43045">MKYFFIAGEASGDLHASHLMRELKKEDPQAEFRYFGGDLMEAEGGTLLKHYREMAYMGFITVVRNLDKIKANFKLAEAELLAWKPDVLVLVDYPGFNLRMARFAKEHSIRTYYYISPKIWAWKTKRVKKVKKFIDEMFTIFPFETEFYAKYDYPVRYVGNPTVDELAVRPNQDETFDAFVSRNQLSGKPLIALLAGSRKQEINNILPVMTDAAARFPEYEFVLAGAPSQPEEFYRQVLKGKEIPIVFNQTYELLQQSKAALVASGTATLETAVLNIPQVVCYKMELGKIARWGRPFLLKIPYFSLVNLIVDREIVTELFQDHCTVDTVSTELKKILDNKSYREKMLAGYDEMRQRLGEPGCAARAAKQMVELLK</sequence>
<comment type="function">
    <text evidence="1">Condensation of UDP-2,3-diacylglucosamine and 2,3-diacylglucosamine-1-phosphate to form lipid A disaccharide, a precursor of lipid A, a phosphorylated glycolipid that anchors the lipopolysaccharide to the outer membrane of the cell.</text>
</comment>
<evidence type="ECO:0000313" key="11">
    <source>
        <dbReference type="EMBL" id="GET33316.1"/>
    </source>
</evidence>
<accession>A0A5M4B0B4</accession>
<dbReference type="PANTHER" id="PTHR30372:SF4">
    <property type="entry name" value="LIPID-A-DISACCHARIDE SYNTHASE, MITOCHONDRIAL-RELATED"/>
    <property type="match status" value="1"/>
</dbReference>
<evidence type="ECO:0000256" key="3">
    <source>
        <dbReference type="ARBA" id="ARBA00020902"/>
    </source>
</evidence>
<evidence type="ECO:0000256" key="7">
    <source>
        <dbReference type="ARBA" id="ARBA00022679"/>
    </source>
</evidence>
<keyword evidence="12" id="KW-1185">Reference proteome</keyword>
<dbReference type="InterPro" id="IPR003835">
    <property type="entry name" value="Glyco_trans_19"/>
</dbReference>
<dbReference type="PANTHER" id="PTHR30372">
    <property type="entry name" value="LIPID-A-DISACCHARIDE SYNTHASE"/>
    <property type="match status" value="1"/>
</dbReference>
<dbReference type="Proteomes" id="UP000391834">
    <property type="component" value="Unassembled WGS sequence"/>
</dbReference>
<evidence type="ECO:0000256" key="5">
    <source>
        <dbReference type="ARBA" id="ARBA00022556"/>
    </source>
</evidence>
<evidence type="ECO:0000256" key="10">
    <source>
        <dbReference type="NCBIfam" id="TIGR00215"/>
    </source>
</evidence>
<keyword evidence="5" id="KW-0441">Lipid A biosynthesis</keyword>